<dbReference type="PROSITE" id="PS50105">
    <property type="entry name" value="SAM_DOMAIN"/>
    <property type="match status" value="2"/>
</dbReference>
<accession>A0A7R9BRW6</accession>
<feature type="coiled-coil region" evidence="3">
    <location>
        <begin position="168"/>
        <end position="265"/>
    </location>
</feature>
<dbReference type="Pfam" id="PF26022">
    <property type="entry name" value="CC_Liprin_beta"/>
    <property type="match status" value="1"/>
</dbReference>
<name>A0A7R9BRW6_9CRUS</name>
<dbReference type="Proteomes" id="UP000678499">
    <property type="component" value="Unassembled WGS sequence"/>
</dbReference>
<dbReference type="InterPro" id="IPR058914">
    <property type="entry name" value="LIPB1/2_CC"/>
</dbReference>
<dbReference type="InterPro" id="IPR029515">
    <property type="entry name" value="Liprin"/>
</dbReference>
<dbReference type="Gene3D" id="1.10.150.50">
    <property type="entry name" value="Transcription Factor, Ets-1"/>
    <property type="match status" value="3"/>
</dbReference>
<evidence type="ECO:0000313" key="6">
    <source>
        <dbReference type="EMBL" id="CAD7278896.1"/>
    </source>
</evidence>
<keyword evidence="2 3" id="KW-0175">Coiled coil</keyword>
<evidence type="ECO:0000256" key="1">
    <source>
        <dbReference type="ARBA" id="ARBA00022737"/>
    </source>
</evidence>
<keyword evidence="7" id="KW-1185">Reference proteome</keyword>
<evidence type="ECO:0000313" key="7">
    <source>
        <dbReference type="Proteomes" id="UP000678499"/>
    </source>
</evidence>
<dbReference type="SMART" id="SM00454">
    <property type="entry name" value="SAM"/>
    <property type="match status" value="3"/>
</dbReference>
<dbReference type="PANTHER" id="PTHR12587">
    <property type="entry name" value="LAR INTERACTING PROTEIN LIP -RELATED PROTEIN"/>
    <property type="match status" value="1"/>
</dbReference>
<reference evidence="6" key="1">
    <citation type="submission" date="2020-11" db="EMBL/GenBank/DDBJ databases">
        <authorList>
            <person name="Tran Van P."/>
        </authorList>
    </citation>
    <scope>NUCLEOTIDE SEQUENCE</scope>
</reference>
<keyword evidence="1" id="KW-0677">Repeat</keyword>
<evidence type="ECO:0000259" key="5">
    <source>
        <dbReference type="PROSITE" id="PS50105"/>
    </source>
</evidence>
<evidence type="ECO:0000256" key="2">
    <source>
        <dbReference type="ARBA" id="ARBA00023054"/>
    </source>
</evidence>
<dbReference type="PANTHER" id="PTHR12587:SF14">
    <property type="entry name" value="AT31531P"/>
    <property type="match status" value="1"/>
</dbReference>
<proteinExistence type="predicted"/>
<feature type="region of interest" description="Disordered" evidence="4">
    <location>
        <begin position="268"/>
        <end position="323"/>
    </location>
</feature>
<feature type="region of interest" description="Disordered" evidence="4">
    <location>
        <begin position="770"/>
        <end position="808"/>
    </location>
</feature>
<dbReference type="Pfam" id="PF07647">
    <property type="entry name" value="SAM_2"/>
    <property type="match status" value="1"/>
</dbReference>
<dbReference type="SUPFAM" id="SSF47769">
    <property type="entry name" value="SAM/Pointed domain"/>
    <property type="match status" value="2"/>
</dbReference>
<dbReference type="EMBL" id="OA883438">
    <property type="protein sequence ID" value="CAD7278896.1"/>
    <property type="molecule type" value="Genomic_DNA"/>
</dbReference>
<protein>
    <recommendedName>
        <fullName evidence="5">SAM domain-containing protein</fullName>
    </recommendedName>
</protein>
<feature type="domain" description="SAM" evidence="5">
    <location>
        <begin position="551"/>
        <end position="615"/>
    </location>
</feature>
<organism evidence="6">
    <name type="scientific">Notodromas monacha</name>
    <dbReference type="NCBI Taxonomy" id="399045"/>
    <lineage>
        <taxon>Eukaryota</taxon>
        <taxon>Metazoa</taxon>
        <taxon>Ecdysozoa</taxon>
        <taxon>Arthropoda</taxon>
        <taxon>Crustacea</taxon>
        <taxon>Oligostraca</taxon>
        <taxon>Ostracoda</taxon>
        <taxon>Podocopa</taxon>
        <taxon>Podocopida</taxon>
        <taxon>Cypridocopina</taxon>
        <taxon>Cypridoidea</taxon>
        <taxon>Cyprididae</taxon>
        <taxon>Notodromas</taxon>
    </lineage>
</organism>
<dbReference type="OrthoDB" id="6516566at2759"/>
<feature type="domain" description="SAM" evidence="5">
    <location>
        <begin position="470"/>
        <end position="534"/>
    </location>
</feature>
<evidence type="ECO:0000256" key="3">
    <source>
        <dbReference type="SAM" id="Coils"/>
    </source>
</evidence>
<sequence>MVFFRFRLSRLRYRISHRREENLAATSAGSDSSRRSLPPFHVYLCARPDEPGRSLRSGTPPTVAAAATTAAAIAPAPAPPPYVDHHQAATRYRSLESLRSEQGVGGSLLDAYYMSLVGRNARLLAQQKAQLRRLKEERRRGYCNVIIPRAQVPVGATGVSGMELEARVQKLEGDKNALQFQVTLLQDQLQNQQHKILDLERALETKRAQLAETEEALKRELNQRSSLEAHKLDLMTEIGNLHLKQSKLERENMDLREQLRVAEITSLEFSIPPRGRPGKPGSNTSEGDRDYGLGLGNISTEPTHNRPPSGSSAIVPTSSSGSGTANVARVYKADQYQFLSLPRPGKDVGSKTTDDLDAIWVGSAVRPPSGQQQQQRAPNAVADWPPKNLPVKRPTTPTLDRMKKSASAATGNGNSHDDASNSSDSSLPPRSEFQRGGIRATAGPRLGWNPNSRGTLESLKPGVPEKPSRWTSEQICTWLGELGLGTYAPAARSFLQSGEAMLSATPGDLEKHLGVKNALHRKKILLARDRLRRLQSGSKSSPEEDCDVLKLDNAGVLRWLNDVGLPQYRESFTDCRVDGAVLDKITVDEATQWLKITNFLHFLGLRSGIRVLREIHYDLTQLTRTVYEDGETDKNPPHQSTPVTSVKSLAKWSNSRIIEWLRCIDLAEFADNLKGSGVHGGVFVYEDRFNAETLAAVLAIPVSKTLLRRHLSLQFASLVGKNVLQAKREAESSRHSSAGVALSPSVKIRVYKSQFGLIKKKCKFGEFEPNDSVCPPSTDGATENTDPPVGISSGFTTNNADVPETAIE</sequence>
<dbReference type="EMBL" id="CAJPEX010001401">
    <property type="protein sequence ID" value="CAG0919048.1"/>
    <property type="molecule type" value="Genomic_DNA"/>
</dbReference>
<dbReference type="Pfam" id="PF00536">
    <property type="entry name" value="SAM_1"/>
    <property type="match status" value="2"/>
</dbReference>
<dbReference type="GO" id="GO:0048786">
    <property type="term" value="C:presynaptic active zone"/>
    <property type="evidence" value="ECO:0007669"/>
    <property type="project" value="TreeGrafter"/>
</dbReference>
<feature type="compositionally biased region" description="Polar residues" evidence="4">
    <location>
        <begin position="297"/>
        <end position="323"/>
    </location>
</feature>
<evidence type="ECO:0000256" key="4">
    <source>
        <dbReference type="SAM" id="MobiDB-lite"/>
    </source>
</evidence>
<gene>
    <name evidence="6" type="ORF">NMOB1V02_LOCUS6590</name>
</gene>
<dbReference type="InterPro" id="IPR001660">
    <property type="entry name" value="SAM"/>
</dbReference>
<dbReference type="GO" id="GO:0007528">
    <property type="term" value="P:neuromuscular junction development"/>
    <property type="evidence" value="ECO:0007669"/>
    <property type="project" value="TreeGrafter"/>
</dbReference>
<dbReference type="AlphaFoldDB" id="A0A7R9BRW6"/>
<feature type="region of interest" description="Disordered" evidence="4">
    <location>
        <begin position="366"/>
        <end position="470"/>
    </location>
</feature>
<dbReference type="InterPro" id="IPR013761">
    <property type="entry name" value="SAM/pointed_sf"/>
</dbReference>